<accession>A0A0C4WMI4</accession>
<dbReference type="RefSeq" id="WP_227028819.1">
    <property type="nucleotide sequence ID" value="NZ_CP010415.1"/>
</dbReference>
<sequence>MSRDKEKDATEDYRALDVRALHRAGVLTPGRSCRWEWKRRGAVVATIGIEAESRDRVRLRYQVTVRGEREAKDYPVPITWTPCHLGGERPWFLCPCCGRRVAKLYAHRMFACRQCLRLNYRSQQASKRDAPCDRSWTLRRALGCDEGFLSLPAEFIRKPKGMHWRTFERKIEQLKRVDARALDEARAMLASIERDVKVAGEALSRC</sequence>
<name>A0A0C4WMI4_9GAMM</name>
<dbReference type="KEGG" id="acx:Achr_9880"/>
<gene>
    <name evidence="1" type="ORF">Achr_9880</name>
</gene>
<dbReference type="HOGENOM" id="CLU_120867_0_0_6"/>
<dbReference type="EMBL" id="CP010415">
    <property type="protein sequence ID" value="AJE20470.1"/>
    <property type="molecule type" value="Genomic_DNA"/>
</dbReference>
<proteinExistence type="predicted"/>
<evidence type="ECO:0000313" key="1">
    <source>
        <dbReference type="EMBL" id="AJE20470.1"/>
    </source>
</evidence>
<dbReference type="Proteomes" id="UP000068210">
    <property type="component" value="Chromosome"/>
</dbReference>
<organism evidence="1 2">
    <name type="scientific">Azotobacter chroococcum NCIMB 8003</name>
    <dbReference type="NCBI Taxonomy" id="1328314"/>
    <lineage>
        <taxon>Bacteria</taxon>
        <taxon>Pseudomonadati</taxon>
        <taxon>Pseudomonadota</taxon>
        <taxon>Gammaproteobacteria</taxon>
        <taxon>Pseudomonadales</taxon>
        <taxon>Pseudomonadaceae</taxon>
        <taxon>Azotobacter</taxon>
    </lineage>
</organism>
<keyword evidence="2" id="KW-1185">Reference proteome</keyword>
<reference evidence="1 2" key="1">
    <citation type="journal article" date="2015" name="PLoS ONE">
        <title>Azotobacter Genomes: The Genome of Azotobacter chroococcum NCIMB 8003 (ATCC 4412).</title>
        <authorList>
            <person name="Robson R.L."/>
            <person name="Jones R."/>
            <person name="Robson R.M."/>
            <person name="Schwartz A."/>
            <person name="Richardson T.H."/>
        </authorList>
    </citation>
    <scope>NUCLEOTIDE SEQUENCE [LARGE SCALE GENOMIC DNA]</scope>
    <source>
        <strain evidence="1 2">NCIMB 8003</strain>
    </source>
</reference>
<protein>
    <submittedName>
        <fullName evidence="1">Uncharacterized protein</fullName>
    </submittedName>
</protein>
<evidence type="ECO:0000313" key="2">
    <source>
        <dbReference type="Proteomes" id="UP000068210"/>
    </source>
</evidence>
<dbReference type="AlphaFoldDB" id="A0A0C4WMI4"/>